<evidence type="ECO:0000256" key="4">
    <source>
        <dbReference type="ARBA" id="ARBA00022475"/>
    </source>
</evidence>
<feature type="transmembrane region" description="Helical" evidence="9">
    <location>
        <begin position="191"/>
        <end position="213"/>
    </location>
</feature>
<dbReference type="InterPro" id="IPR011701">
    <property type="entry name" value="MFS"/>
</dbReference>
<keyword evidence="12" id="KW-1185">Reference proteome</keyword>
<dbReference type="SUPFAM" id="SSF103473">
    <property type="entry name" value="MFS general substrate transporter"/>
    <property type="match status" value="1"/>
</dbReference>
<evidence type="ECO:0000256" key="6">
    <source>
        <dbReference type="ARBA" id="ARBA00022989"/>
    </source>
</evidence>
<evidence type="ECO:0000256" key="8">
    <source>
        <dbReference type="SAM" id="MobiDB-lite"/>
    </source>
</evidence>
<organism evidence="11 12">
    <name type="scientific">Labrys wisconsinensis</name>
    <dbReference type="NCBI Taxonomy" id="425677"/>
    <lineage>
        <taxon>Bacteria</taxon>
        <taxon>Pseudomonadati</taxon>
        <taxon>Pseudomonadota</taxon>
        <taxon>Alphaproteobacteria</taxon>
        <taxon>Hyphomicrobiales</taxon>
        <taxon>Xanthobacteraceae</taxon>
        <taxon>Labrys</taxon>
    </lineage>
</organism>
<proteinExistence type="inferred from homology"/>
<dbReference type="PANTHER" id="PTHR43271:SF1">
    <property type="entry name" value="INNER MEMBRANE TRANSPORT PROTEIN YNFM"/>
    <property type="match status" value="1"/>
</dbReference>
<dbReference type="InterPro" id="IPR036259">
    <property type="entry name" value="MFS_trans_sf"/>
</dbReference>
<sequence length="435" mass="44326">MDARQGHGLTAEFLGSVGEDGAPARPAWTERGTPAYRRISAALFLAGFATFSLLYCVQPLLPAFTEDFGVSPAESSLALALSTGLLALAILAAGALSQAVGRRGLMFASLCGAALCNIAAGLAPGWHGLLIARALEGLALGGVPAVAMAYLAEEIHPRSLGLAMGLYVAGNAFGGMIGRVGIGALTELTSWRMALIVLGGLGLAAALGFIALLPASRNFAPRPGFDPKYHLRAWGGHLAHGGLPLLFLIGFLAMGAFVTVYNYAGFRLTAPPYGLGETAISLIFTVYLFGIAASSAAGALADRLGRGPVLMAGTLVAAAGVALTLAHALAGVIAGIVVLTIGFFMTHAVASGWVGRMAATAKGHAASLYLLAYYLGSSVMGSVGGWFWSGGGWWAVAAFAGAMLAAALAAAVRLRGIERGAERRTDRVTVSSKEP</sequence>
<feature type="transmembrane region" description="Helical" evidence="9">
    <location>
        <begin position="308"/>
        <end position="326"/>
    </location>
</feature>
<feature type="transmembrane region" description="Helical" evidence="9">
    <location>
        <begin position="41"/>
        <end position="64"/>
    </location>
</feature>
<comment type="caution">
    <text evidence="11">The sequence shown here is derived from an EMBL/GenBank/DDBJ whole genome shotgun (WGS) entry which is preliminary data.</text>
</comment>
<dbReference type="PROSITE" id="PS50850">
    <property type="entry name" value="MFS"/>
    <property type="match status" value="1"/>
</dbReference>
<dbReference type="Proteomes" id="UP001242480">
    <property type="component" value="Unassembled WGS sequence"/>
</dbReference>
<evidence type="ECO:0000256" key="2">
    <source>
        <dbReference type="ARBA" id="ARBA00008335"/>
    </source>
</evidence>
<feature type="transmembrane region" description="Helical" evidence="9">
    <location>
        <begin position="234"/>
        <end position="258"/>
    </location>
</feature>
<dbReference type="Pfam" id="PF07690">
    <property type="entry name" value="MFS_1"/>
    <property type="match status" value="1"/>
</dbReference>
<keyword evidence="7 9" id="KW-0472">Membrane</keyword>
<comment type="similarity">
    <text evidence="2">Belongs to the major facilitator superfamily.</text>
</comment>
<feature type="transmembrane region" description="Helical" evidence="9">
    <location>
        <begin position="104"/>
        <end position="124"/>
    </location>
</feature>
<feature type="transmembrane region" description="Helical" evidence="9">
    <location>
        <begin position="393"/>
        <end position="414"/>
    </location>
</feature>
<evidence type="ECO:0000256" key="3">
    <source>
        <dbReference type="ARBA" id="ARBA00022448"/>
    </source>
</evidence>
<protein>
    <submittedName>
        <fullName evidence="11">YNFM family putative membrane transporter</fullName>
    </submittedName>
</protein>
<dbReference type="EMBL" id="JAUSVX010000016">
    <property type="protein sequence ID" value="MDQ0473361.1"/>
    <property type="molecule type" value="Genomic_DNA"/>
</dbReference>
<reference evidence="11 12" key="1">
    <citation type="submission" date="2023-07" db="EMBL/GenBank/DDBJ databases">
        <title>Genomic Encyclopedia of Type Strains, Phase IV (KMG-IV): sequencing the most valuable type-strain genomes for metagenomic binning, comparative biology and taxonomic classification.</title>
        <authorList>
            <person name="Goeker M."/>
        </authorList>
    </citation>
    <scope>NUCLEOTIDE SEQUENCE [LARGE SCALE GENOMIC DNA]</scope>
    <source>
        <strain evidence="11 12">DSM 19619</strain>
    </source>
</reference>
<keyword evidence="5 9" id="KW-0812">Transmembrane</keyword>
<evidence type="ECO:0000313" key="12">
    <source>
        <dbReference type="Proteomes" id="UP001242480"/>
    </source>
</evidence>
<accession>A0ABU0JGE5</accession>
<dbReference type="PANTHER" id="PTHR43271">
    <property type="entry name" value="BLL2771 PROTEIN"/>
    <property type="match status" value="1"/>
</dbReference>
<feature type="transmembrane region" description="Helical" evidence="9">
    <location>
        <begin position="366"/>
        <end position="387"/>
    </location>
</feature>
<evidence type="ECO:0000256" key="1">
    <source>
        <dbReference type="ARBA" id="ARBA00004651"/>
    </source>
</evidence>
<feature type="transmembrane region" description="Helical" evidence="9">
    <location>
        <begin position="332"/>
        <end position="354"/>
    </location>
</feature>
<keyword evidence="3" id="KW-0813">Transport</keyword>
<feature type="transmembrane region" description="Helical" evidence="9">
    <location>
        <begin position="76"/>
        <end position="97"/>
    </location>
</feature>
<evidence type="ECO:0000256" key="9">
    <source>
        <dbReference type="SAM" id="Phobius"/>
    </source>
</evidence>
<evidence type="ECO:0000259" key="10">
    <source>
        <dbReference type="PROSITE" id="PS50850"/>
    </source>
</evidence>
<name>A0ABU0JGE5_9HYPH</name>
<keyword evidence="4" id="KW-1003">Cell membrane</keyword>
<evidence type="ECO:0000256" key="7">
    <source>
        <dbReference type="ARBA" id="ARBA00023136"/>
    </source>
</evidence>
<feature type="domain" description="Major facilitator superfamily (MFS) profile" evidence="10">
    <location>
        <begin position="35"/>
        <end position="418"/>
    </location>
</feature>
<keyword evidence="6 9" id="KW-1133">Transmembrane helix</keyword>
<evidence type="ECO:0000256" key="5">
    <source>
        <dbReference type="ARBA" id="ARBA00022692"/>
    </source>
</evidence>
<comment type="subcellular location">
    <subcellularLocation>
        <location evidence="1">Cell membrane</location>
        <topology evidence="1">Multi-pass membrane protein</topology>
    </subcellularLocation>
</comment>
<dbReference type="InterPro" id="IPR020846">
    <property type="entry name" value="MFS_dom"/>
</dbReference>
<feature type="transmembrane region" description="Helical" evidence="9">
    <location>
        <begin position="164"/>
        <end position="185"/>
    </location>
</feature>
<feature type="transmembrane region" description="Helical" evidence="9">
    <location>
        <begin position="278"/>
        <end position="301"/>
    </location>
</feature>
<evidence type="ECO:0000313" key="11">
    <source>
        <dbReference type="EMBL" id="MDQ0473361.1"/>
    </source>
</evidence>
<feature type="region of interest" description="Disordered" evidence="8">
    <location>
        <begin position="1"/>
        <end position="26"/>
    </location>
</feature>
<gene>
    <name evidence="11" type="ORF">QO011_006397</name>
</gene>
<dbReference type="CDD" id="cd17324">
    <property type="entry name" value="MFS_NepI_like"/>
    <property type="match status" value="1"/>
</dbReference>
<dbReference type="Gene3D" id="1.20.1250.20">
    <property type="entry name" value="MFS general substrate transporter like domains"/>
    <property type="match status" value="1"/>
</dbReference>
<feature type="transmembrane region" description="Helical" evidence="9">
    <location>
        <begin position="130"/>
        <end position="152"/>
    </location>
</feature>